<name>A0A918XGK4_9ACTN</name>
<dbReference type="Pfam" id="PF06439">
    <property type="entry name" value="3keto-disac_hyd"/>
    <property type="match status" value="1"/>
</dbReference>
<dbReference type="InterPro" id="IPR000601">
    <property type="entry name" value="PKD_dom"/>
</dbReference>
<dbReference type="GO" id="GO:0030246">
    <property type="term" value="F:carbohydrate binding"/>
    <property type="evidence" value="ECO:0007669"/>
    <property type="project" value="InterPro"/>
</dbReference>
<feature type="region of interest" description="Disordered" evidence="2">
    <location>
        <begin position="358"/>
        <end position="377"/>
    </location>
</feature>
<feature type="domain" description="CBM6" evidence="5">
    <location>
        <begin position="932"/>
        <end position="1060"/>
    </location>
</feature>
<dbReference type="PANTHER" id="PTHR40469">
    <property type="entry name" value="SECRETED GLYCOSYL HYDROLASE"/>
    <property type="match status" value="1"/>
</dbReference>
<proteinExistence type="predicted"/>
<dbReference type="RefSeq" id="WP_193518255.1">
    <property type="nucleotide sequence ID" value="NZ_BMXL01000019.1"/>
</dbReference>
<dbReference type="Gene3D" id="2.120.10.30">
    <property type="entry name" value="TolB, C-terminal domain"/>
    <property type="match status" value="1"/>
</dbReference>
<feature type="domain" description="PKD" evidence="4">
    <location>
        <begin position="735"/>
        <end position="816"/>
    </location>
</feature>
<evidence type="ECO:0000256" key="3">
    <source>
        <dbReference type="SAM" id="SignalP"/>
    </source>
</evidence>
<sequence>MFHRPLLRLGALVSGLALAMGLTAPVAHAQEEDEQGSFHALIFSKTAGFRHDSIPHGVSLIEELADEHGFTTEHTEDSSVFNEEDLAEFDAVIWLSTTGDVLNEEEQSAFESYVQDGGGFTGVHAASDTEYEWDWYGDLVGAYFSSHPPGTQDAEVMVNDRVHPSTEGLPARWDRHDEWYDFDLSPRGDVHVLAGLDESSYEDEVDPAGQMGWDHPTAWCQNFDGGRSWYTGGGHTVDSFSEPEFTEHLLGGIQWAAGAVEGDCGATQWDNFEKVTLAQGEEQMGEPMGLAVLPDGRALHTTRDGEVSLWDPETHATEVIAEIPVYNHDEDGLQGVAVDPGFEENGWVYTYYAPQVEGVPPGEAPSDGEPGDFEPYEAHNNLSRFQLVEGEDGPSLDLDSEQVVMEVGTDRGMCCHVGGDIDFDAEGNLYLATGDDTNPFESDGYAPIDERGDRNPVFDAQRTSGNTNDLRGKLLRISVNEDGSYEIPDGNLFPTEEYGEEQTRPEIYAMGLRNPFRFSVDQQDGTVYLGDYGPDAQEADPERGPQNTVSWHAIDEPANIGWPYCIGDNSPYIDYDFEEDASGEAFDCAAPVNDSPNNTGLTELPPVTPAMLWYNYDESEEFPHLGEGGGSPMGGPAYRFDPELESETKWPEYYDGIPLMYEWDRKWIKQIHRDDEGELLDITETVDDIDLANPMDMEFGPDGSLYVLEYGSGYFGGAPDSALSRIDYTGSGSSPVADLESSTSSGPAPLEVEFSAEGSEHPGGLDMTYEWDFGDGTASDGIAPTHTYEEEGQYTVVLTVTDELGATGTATTTVTVGNTRPDVSFDTPQDGQYFHWGDEIPFEVSVEDPEDGSIGDGIDCEDVEVTSSLGHDAHAHPWTQYDSCEGTTQTETDGGHGADMNIFWVLQAEYGDSGSGEAPPLTGSDGLRLNPAQTQAQYFSDSENVSTEPTEDGEGGLENLSEIQDGGWTSYDPVNFTGVEEMEFRVASAGAGGTIEARAGAPDGDVLGSVDVEPTGGWQSWETVTMPVEDPGQTFELYLVYSGDDPDDEGLFNLNHFEAVIDGDEAPSEGPETELTSPEDGASFEAGQDVPLAADVTDHGDAGIEKVEFLVGDEVVATSEESPHEATWAEPAEGEYSVSAVATDGDGNTGSSPSATVTVGDGAGGPGECAPPEVDDGYTALWDGESLDGWNQAGPGGFDVVQGDEGCHLQADGGMGLLWHETELDTYRLELDFLTPEEHDNSGVFVGFPDPGDDPWTAVDEGYEIQIDPYGAPDGEPITRTGAVYQFQAADSHPAQIDAWNTMAIEVEDPMIRVWINGELVNEFESQDPARDLSSGHVGLQNHGDQDQVLFRDVQVRDLAEEDPATFQEALDLVGELEEAGALTTSEARRLEPQLELAERHVEASRPAQAERALERFRTVAEQVADQEAGEELIALADRLPLPSEE</sequence>
<dbReference type="CDD" id="cd00146">
    <property type="entry name" value="PKD"/>
    <property type="match status" value="2"/>
</dbReference>
<evidence type="ECO:0000259" key="4">
    <source>
        <dbReference type="PROSITE" id="PS50093"/>
    </source>
</evidence>
<dbReference type="Gene3D" id="3.40.50.880">
    <property type="match status" value="1"/>
</dbReference>
<dbReference type="Pfam" id="PF17957">
    <property type="entry name" value="Big_7"/>
    <property type="match status" value="1"/>
</dbReference>
<dbReference type="Gene3D" id="2.60.120.560">
    <property type="entry name" value="Exo-inulinase, domain 1"/>
    <property type="match status" value="1"/>
</dbReference>
<evidence type="ECO:0000313" key="7">
    <source>
        <dbReference type="Proteomes" id="UP000654947"/>
    </source>
</evidence>
<dbReference type="Gene3D" id="2.60.120.260">
    <property type="entry name" value="Galactose-binding domain-like"/>
    <property type="match status" value="1"/>
</dbReference>
<reference evidence="6 7" key="1">
    <citation type="journal article" date="2014" name="Int. J. Syst. Evol. Microbiol.">
        <title>Complete genome sequence of Corynebacterium casei LMG S-19264T (=DSM 44701T), isolated from a smear-ripened cheese.</title>
        <authorList>
            <consortium name="US DOE Joint Genome Institute (JGI-PGF)"/>
            <person name="Walter F."/>
            <person name="Albersmeier A."/>
            <person name="Kalinowski J."/>
            <person name="Ruckert C."/>
        </authorList>
    </citation>
    <scope>NUCLEOTIDE SEQUENCE [LARGE SCALE GENOMIC DNA]</scope>
    <source>
        <strain evidence="6 7">KCTC 19473</strain>
    </source>
</reference>
<dbReference type="Pfam" id="PF03422">
    <property type="entry name" value="CBM_6"/>
    <property type="match status" value="1"/>
</dbReference>
<dbReference type="PROSITE" id="PS51175">
    <property type="entry name" value="CBM6"/>
    <property type="match status" value="1"/>
</dbReference>
<dbReference type="InterPro" id="IPR005084">
    <property type="entry name" value="CBM6"/>
</dbReference>
<dbReference type="Pfam" id="PF18911">
    <property type="entry name" value="PKD_4"/>
    <property type="match status" value="1"/>
</dbReference>
<feature type="region of interest" description="Disordered" evidence="2">
    <location>
        <begin position="730"/>
        <end position="750"/>
    </location>
</feature>
<feature type="chain" id="PRO_5038070870" description="Glucose/arabinose dehydrogenase, beta-propeller fold" evidence="3">
    <location>
        <begin position="30"/>
        <end position="1446"/>
    </location>
</feature>
<dbReference type="CDD" id="cd04084">
    <property type="entry name" value="CBM6_xylanase-like"/>
    <property type="match status" value="1"/>
</dbReference>
<dbReference type="GO" id="GO:0016787">
    <property type="term" value="F:hydrolase activity"/>
    <property type="evidence" value="ECO:0007669"/>
    <property type="project" value="InterPro"/>
</dbReference>
<dbReference type="InterPro" id="IPR010496">
    <property type="entry name" value="AL/BT2_dom"/>
</dbReference>
<dbReference type="InterPro" id="IPR029010">
    <property type="entry name" value="ThuA-like"/>
</dbReference>
<dbReference type="Gene3D" id="2.60.40.10">
    <property type="entry name" value="Immunoglobulins"/>
    <property type="match status" value="2"/>
</dbReference>
<dbReference type="SUPFAM" id="SSF49785">
    <property type="entry name" value="Galactose-binding domain-like"/>
    <property type="match status" value="1"/>
</dbReference>
<dbReference type="InterPro" id="IPR006584">
    <property type="entry name" value="Cellulose-bd_IV"/>
</dbReference>
<keyword evidence="1 3" id="KW-0732">Signal</keyword>
<dbReference type="SUPFAM" id="SSF52317">
    <property type="entry name" value="Class I glutamine amidotransferase-like"/>
    <property type="match status" value="1"/>
</dbReference>
<protein>
    <recommendedName>
        <fullName evidence="8">Glucose/arabinose dehydrogenase, beta-propeller fold</fullName>
    </recommendedName>
</protein>
<dbReference type="Pfam" id="PF22888">
    <property type="entry name" value="FIMAH"/>
    <property type="match status" value="1"/>
</dbReference>
<evidence type="ECO:0000256" key="1">
    <source>
        <dbReference type="ARBA" id="ARBA00022729"/>
    </source>
</evidence>
<dbReference type="GO" id="GO:0005975">
    <property type="term" value="P:carbohydrate metabolic process"/>
    <property type="evidence" value="ECO:0007669"/>
    <property type="project" value="UniProtKB-ARBA"/>
</dbReference>
<dbReference type="SUPFAM" id="SSF50952">
    <property type="entry name" value="Soluble quinoprotein glucose dehydrogenase"/>
    <property type="match status" value="1"/>
</dbReference>
<accession>A0A918XGK4</accession>
<dbReference type="SMART" id="SM00606">
    <property type="entry name" value="CBD_IV"/>
    <property type="match status" value="1"/>
</dbReference>
<organism evidence="6 7">
    <name type="scientific">Nocardiopsis kunsanensis</name>
    <dbReference type="NCBI Taxonomy" id="141693"/>
    <lineage>
        <taxon>Bacteria</taxon>
        <taxon>Bacillati</taxon>
        <taxon>Actinomycetota</taxon>
        <taxon>Actinomycetes</taxon>
        <taxon>Streptosporangiales</taxon>
        <taxon>Nocardiopsidaceae</taxon>
        <taxon>Nocardiopsis</taxon>
    </lineage>
</organism>
<dbReference type="EMBL" id="BMXL01000019">
    <property type="protein sequence ID" value="GHD30796.1"/>
    <property type="molecule type" value="Genomic_DNA"/>
</dbReference>
<dbReference type="Pfam" id="PF06283">
    <property type="entry name" value="ThuA"/>
    <property type="match status" value="1"/>
</dbReference>
<keyword evidence="7" id="KW-1185">Reference proteome</keyword>
<dbReference type="SUPFAM" id="SSF49299">
    <property type="entry name" value="PKD domain"/>
    <property type="match status" value="1"/>
</dbReference>
<dbReference type="PROSITE" id="PS50093">
    <property type="entry name" value="PKD"/>
    <property type="match status" value="1"/>
</dbReference>
<feature type="compositionally biased region" description="Polar residues" evidence="2">
    <location>
        <begin position="730"/>
        <end position="746"/>
    </location>
</feature>
<feature type="compositionally biased region" description="Polar residues" evidence="2">
    <location>
        <begin position="936"/>
        <end position="948"/>
    </location>
</feature>
<dbReference type="InterPro" id="IPR035986">
    <property type="entry name" value="PKD_dom_sf"/>
</dbReference>
<evidence type="ECO:0000259" key="5">
    <source>
        <dbReference type="PROSITE" id="PS51175"/>
    </source>
</evidence>
<dbReference type="InterPro" id="IPR013783">
    <property type="entry name" value="Ig-like_fold"/>
</dbReference>
<dbReference type="Pfam" id="PF07995">
    <property type="entry name" value="GSDH"/>
    <property type="match status" value="1"/>
</dbReference>
<dbReference type="PANTHER" id="PTHR40469:SF2">
    <property type="entry name" value="GALACTOSE-BINDING DOMAIN-LIKE SUPERFAMILY PROTEIN"/>
    <property type="match status" value="1"/>
</dbReference>
<dbReference type="InterPro" id="IPR012938">
    <property type="entry name" value="Glc/Sorbosone_DH"/>
</dbReference>
<dbReference type="InterPro" id="IPR011041">
    <property type="entry name" value="Quinoprot_gluc/sorb_DH_b-prop"/>
</dbReference>
<evidence type="ECO:0000256" key="2">
    <source>
        <dbReference type="SAM" id="MobiDB-lite"/>
    </source>
</evidence>
<dbReference type="Proteomes" id="UP000654947">
    <property type="component" value="Unassembled WGS sequence"/>
</dbReference>
<dbReference type="InterPro" id="IPR008979">
    <property type="entry name" value="Galactose-bd-like_sf"/>
</dbReference>
<gene>
    <name evidence="6" type="ORF">GCM10007147_32860</name>
</gene>
<comment type="caution">
    <text evidence="6">The sequence shown here is derived from an EMBL/GenBank/DDBJ whole genome shotgun (WGS) entry which is preliminary data.</text>
</comment>
<evidence type="ECO:0000313" key="6">
    <source>
        <dbReference type="EMBL" id="GHD30796.1"/>
    </source>
</evidence>
<dbReference type="InterPro" id="IPR011042">
    <property type="entry name" value="6-blade_b-propeller_TolB-like"/>
</dbReference>
<feature type="region of interest" description="Disordered" evidence="2">
    <location>
        <begin position="936"/>
        <end position="968"/>
    </location>
</feature>
<dbReference type="InterPro" id="IPR029062">
    <property type="entry name" value="Class_I_gatase-like"/>
</dbReference>
<dbReference type="InterPro" id="IPR054470">
    <property type="entry name" value="FIMAH_dom"/>
</dbReference>
<dbReference type="InterPro" id="IPR022409">
    <property type="entry name" value="PKD/Chitinase_dom"/>
</dbReference>
<feature type="signal peptide" evidence="3">
    <location>
        <begin position="1"/>
        <end position="29"/>
    </location>
</feature>
<dbReference type="SMART" id="SM00089">
    <property type="entry name" value="PKD"/>
    <property type="match status" value="2"/>
</dbReference>
<evidence type="ECO:0008006" key="8">
    <source>
        <dbReference type="Google" id="ProtNLM"/>
    </source>
</evidence>